<keyword evidence="2 4" id="KW-0479">Metal-binding</keyword>
<keyword evidence="1 4" id="KW-0349">Heme</keyword>
<dbReference type="Gene3D" id="1.10.760.10">
    <property type="entry name" value="Cytochrome c-like domain"/>
    <property type="match status" value="1"/>
</dbReference>
<feature type="chain" id="PRO_5044383686" evidence="6">
    <location>
        <begin position="22"/>
        <end position="134"/>
    </location>
</feature>
<dbReference type="InterPro" id="IPR036909">
    <property type="entry name" value="Cyt_c-like_dom_sf"/>
</dbReference>
<dbReference type="GO" id="GO:0020037">
    <property type="term" value="F:heme binding"/>
    <property type="evidence" value="ECO:0007669"/>
    <property type="project" value="InterPro"/>
</dbReference>
<dbReference type="GO" id="GO:0046872">
    <property type="term" value="F:metal ion binding"/>
    <property type="evidence" value="ECO:0007669"/>
    <property type="project" value="UniProtKB-KW"/>
</dbReference>
<proteinExistence type="predicted"/>
<protein>
    <submittedName>
        <fullName evidence="8">Cytochrome c</fullName>
    </submittedName>
</protein>
<evidence type="ECO:0000259" key="7">
    <source>
        <dbReference type="PROSITE" id="PS51007"/>
    </source>
</evidence>
<evidence type="ECO:0000256" key="5">
    <source>
        <dbReference type="SAM" id="MobiDB-lite"/>
    </source>
</evidence>
<name>A0A2M9XYV0_9LEPT</name>
<dbReference type="RefSeq" id="WP_100791698.1">
    <property type="nucleotide sequence ID" value="NZ_NPDQ01000007.1"/>
</dbReference>
<reference evidence="8" key="1">
    <citation type="journal article" date="2019" name="PLoS Negl. Trop. Dis.">
        <title>Revisiting the worldwide diversity of Leptospira species in the environment.</title>
        <authorList>
            <person name="Vincent A.T."/>
            <person name="Schiettekatte O."/>
            <person name="Bourhy P."/>
            <person name="Veyrier F.J."/>
            <person name="Picardeau M."/>
        </authorList>
    </citation>
    <scope>NUCLEOTIDE SEQUENCE [LARGE SCALE GENOMIC DNA]</scope>
    <source>
        <strain evidence="8">201800277</strain>
    </source>
</reference>
<dbReference type="Proteomes" id="UP000297891">
    <property type="component" value="Unassembled WGS sequence"/>
</dbReference>
<gene>
    <name evidence="8" type="ORF">EHQ30_02255</name>
</gene>
<dbReference type="OrthoDB" id="340343at2"/>
<evidence type="ECO:0000256" key="3">
    <source>
        <dbReference type="ARBA" id="ARBA00023004"/>
    </source>
</evidence>
<dbReference type="InterPro" id="IPR050597">
    <property type="entry name" value="Cytochrome_c_Oxidase_Subunit"/>
</dbReference>
<feature type="region of interest" description="Disordered" evidence="5">
    <location>
        <begin position="62"/>
        <end position="92"/>
    </location>
</feature>
<comment type="caution">
    <text evidence="8">The sequence shown here is derived from an EMBL/GenBank/DDBJ whole genome shotgun (WGS) entry which is preliminary data.</text>
</comment>
<evidence type="ECO:0000313" key="8">
    <source>
        <dbReference type="EMBL" id="TGK95482.1"/>
    </source>
</evidence>
<dbReference type="Pfam" id="PF00034">
    <property type="entry name" value="Cytochrom_C"/>
    <property type="match status" value="1"/>
</dbReference>
<dbReference type="InterPro" id="IPR009056">
    <property type="entry name" value="Cyt_c-like_dom"/>
</dbReference>
<dbReference type="EMBL" id="RQFP01000001">
    <property type="protein sequence ID" value="TGK95482.1"/>
    <property type="molecule type" value="Genomic_DNA"/>
</dbReference>
<evidence type="ECO:0000256" key="6">
    <source>
        <dbReference type="SAM" id="SignalP"/>
    </source>
</evidence>
<evidence type="ECO:0000256" key="1">
    <source>
        <dbReference type="ARBA" id="ARBA00022617"/>
    </source>
</evidence>
<keyword evidence="9" id="KW-1185">Reference proteome</keyword>
<feature type="domain" description="Cytochrome c" evidence="7">
    <location>
        <begin position="43"/>
        <end position="132"/>
    </location>
</feature>
<accession>A0A2M9XYV0</accession>
<keyword evidence="6" id="KW-0732">Signal</keyword>
<evidence type="ECO:0000256" key="2">
    <source>
        <dbReference type="ARBA" id="ARBA00022723"/>
    </source>
</evidence>
<dbReference type="PANTHER" id="PTHR33751">
    <property type="entry name" value="CBB3-TYPE CYTOCHROME C OXIDASE SUBUNIT FIXP"/>
    <property type="match status" value="1"/>
</dbReference>
<sequence>MNSKKVLVSLFALSFAVVMVACGDSKPKEETPAAVESSAAADPDLAKGEELYLQNCSSCHGEKGAGDGAAAAALNPKPRNYKSPASEWKNGNTAAGVTKTLKEGIKGSPMVAYGHLGDDNIRILAKYVEHLSKN</sequence>
<feature type="signal peptide" evidence="6">
    <location>
        <begin position="1"/>
        <end position="21"/>
    </location>
</feature>
<dbReference type="SUPFAM" id="SSF46626">
    <property type="entry name" value="Cytochrome c"/>
    <property type="match status" value="1"/>
</dbReference>
<dbReference type="PANTHER" id="PTHR33751:SF1">
    <property type="entry name" value="CBB3-TYPE CYTOCHROME C OXIDASE SUBUNIT FIXP"/>
    <property type="match status" value="1"/>
</dbReference>
<dbReference type="GO" id="GO:0009055">
    <property type="term" value="F:electron transfer activity"/>
    <property type="evidence" value="ECO:0007669"/>
    <property type="project" value="InterPro"/>
</dbReference>
<dbReference type="PROSITE" id="PS51257">
    <property type="entry name" value="PROKAR_LIPOPROTEIN"/>
    <property type="match status" value="1"/>
</dbReference>
<dbReference type="PROSITE" id="PS51007">
    <property type="entry name" value="CYTC"/>
    <property type="match status" value="1"/>
</dbReference>
<evidence type="ECO:0000313" key="9">
    <source>
        <dbReference type="Proteomes" id="UP000297891"/>
    </source>
</evidence>
<keyword evidence="3 4" id="KW-0408">Iron</keyword>
<evidence type="ECO:0000256" key="4">
    <source>
        <dbReference type="PROSITE-ProRule" id="PRU00433"/>
    </source>
</evidence>
<organism evidence="8 9">
    <name type="scientific">Leptospira brenneri</name>
    <dbReference type="NCBI Taxonomy" id="2023182"/>
    <lineage>
        <taxon>Bacteria</taxon>
        <taxon>Pseudomonadati</taxon>
        <taxon>Spirochaetota</taxon>
        <taxon>Spirochaetia</taxon>
        <taxon>Leptospirales</taxon>
        <taxon>Leptospiraceae</taxon>
        <taxon>Leptospira</taxon>
    </lineage>
</organism>
<dbReference type="AlphaFoldDB" id="A0A2M9XYV0"/>